<keyword evidence="4" id="KW-0949">S-adenosyl-L-methionine</keyword>
<sequence>MWQTVFETMMSRLVRTGSLRVTYPDGSTSRFGDGSGGLEAAVKIRDEATLRAICLRPDLALGEGYMDGRIEIEFDDIDSLVRLVLRNWRDDAFPLWVRAVNRTRFKLGNFIQKNDPRRSRANVAHHYDLSNELYQLFLDQDLQYSCAYFADPTMSLEAAQAAKKAHIAAKLRIEPGMRALDIGCGWGGMAITLARDWGAKVVGVTLSENQLALAQQRVAAAGLQDRIDLRLQDYRLLDEPFDRIVSVGMLEHVGLPHYDTYFSKVSELLDPDGVALIHTIGRTGPPMAQSEWINRYIFPGGYVPSLSELAPAVERSGLWNADIEVLRLHYALTLRHWLARFDSHMDAVKKLYDARFIRMWRYYLTVCYLAFEEQKQAVFQFQLAHKRDAVPITRDYLYSGTAVSADRRAAE</sequence>
<dbReference type="PANTHER" id="PTHR43667">
    <property type="entry name" value="CYCLOPROPANE-FATTY-ACYL-PHOSPHOLIPID SYNTHASE"/>
    <property type="match status" value="1"/>
</dbReference>
<dbReference type="InterPro" id="IPR029063">
    <property type="entry name" value="SAM-dependent_MTases_sf"/>
</dbReference>
<feature type="domain" description="DUF7884" evidence="6">
    <location>
        <begin position="6"/>
        <end position="86"/>
    </location>
</feature>
<dbReference type="InterPro" id="IPR050723">
    <property type="entry name" value="CFA/CMAS"/>
</dbReference>
<dbReference type="Proteomes" id="UP001595973">
    <property type="component" value="Unassembled WGS sequence"/>
</dbReference>
<evidence type="ECO:0000256" key="1">
    <source>
        <dbReference type="ARBA" id="ARBA00010815"/>
    </source>
</evidence>
<evidence type="ECO:0000313" key="8">
    <source>
        <dbReference type="Proteomes" id="UP001595973"/>
    </source>
</evidence>
<protein>
    <submittedName>
        <fullName evidence="7">Class I SAM-dependent methyltransferase</fullName>
        <ecNumber evidence="7">2.1.1.-</ecNumber>
    </submittedName>
</protein>
<dbReference type="Pfam" id="PF25371">
    <property type="entry name" value="DUF7884"/>
    <property type="match status" value="1"/>
</dbReference>
<dbReference type="EMBL" id="JBHSGI010000002">
    <property type="protein sequence ID" value="MFC4667918.1"/>
    <property type="molecule type" value="Genomic_DNA"/>
</dbReference>
<dbReference type="InterPro" id="IPR057206">
    <property type="entry name" value="DUF7884"/>
</dbReference>
<dbReference type="SUPFAM" id="SSF53335">
    <property type="entry name" value="S-adenosyl-L-methionine-dependent methyltransferases"/>
    <property type="match status" value="1"/>
</dbReference>
<gene>
    <name evidence="7" type="ORF">ACFO5X_05075</name>
</gene>
<dbReference type="EC" id="2.1.1.-" evidence="7"/>
<dbReference type="PANTHER" id="PTHR43667:SF1">
    <property type="entry name" value="CYCLOPROPANE-FATTY-ACYL-PHOSPHOLIPID SYNTHASE"/>
    <property type="match status" value="1"/>
</dbReference>
<name>A0ABV9KD56_9RHOB</name>
<keyword evidence="8" id="KW-1185">Reference proteome</keyword>
<accession>A0ABV9KD56</accession>
<dbReference type="GO" id="GO:0008168">
    <property type="term" value="F:methyltransferase activity"/>
    <property type="evidence" value="ECO:0007669"/>
    <property type="project" value="UniProtKB-KW"/>
</dbReference>
<dbReference type="Gene3D" id="3.40.50.150">
    <property type="entry name" value="Vaccinia Virus protein VP39"/>
    <property type="match status" value="1"/>
</dbReference>
<keyword evidence="2 7" id="KW-0489">Methyltransferase</keyword>
<keyword evidence="5" id="KW-0443">Lipid metabolism</keyword>
<evidence type="ECO:0000256" key="3">
    <source>
        <dbReference type="ARBA" id="ARBA00022679"/>
    </source>
</evidence>
<evidence type="ECO:0000256" key="4">
    <source>
        <dbReference type="ARBA" id="ARBA00022691"/>
    </source>
</evidence>
<proteinExistence type="inferred from homology"/>
<reference evidence="8" key="1">
    <citation type="journal article" date="2019" name="Int. J. Syst. Evol. Microbiol.">
        <title>The Global Catalogue of Microorganisms (GCM) 10K type strain sequencing project: providing services to taxonomists for standard genome sequencing and annotation.</title>
        <authorList>
            <consortium name="The Broad Institute Genomics Platform"/>
            <consortium name="The Broad Institute Genome Sequencing Center for Infectious Disease"/>
            <person name="Wu L."/>
            <person name="Ma J."/>
        </authorList>
    </citation>
    <scope>NUCLEOTIDE SEQUENCE [LARGE SCALE GENOMIC DNA]</scope>
    <source>
        <strain evidence="8">CGMCC 4.7283</strain>
    </source>
</reference>
<comment type="similarity">
    <text evidence="1">Belongs to the CFA/CMAS family.</text>
</comment>
<dbReference type="InterPro" id="IPR003333">
    <property type="entry name" value="CMAS"/>
</dbReference>
<dbReference type="Pfam" id="PF02353">
    <property type="entry name" value="CMAS"/>
    <property type="match status" value="1"/>
</dbReference>
<dbReference type="CDD" id="cd02440">
    <property type="entry name" value="AdoMet_MTases"/>
    <property type="match status" value="1"/>
</dbReference>
<dbReference type="PIRSF" id="PIRSF003085">
    <property type="entry name" value="CMAS"/>
    <property type="match status" value="1"/>
</dbReference>
<dbReference type="GO" id="GO:0032259">
    <property type="term" value="P:methylation"/>
    <property type="evidence" value="ECO:0007669"/>
    <property type="project" value="UniProtKB-KW"/>
</dbReference>
<comment type="caution">
    <text evidence="7">The sequence shown here is derived from an EMBL/GenBank/DDBJ whole genome shotgun (WGS) entry which is preliminary data.</text>
</comment>
<keyword evidence="3 7" id="KW-0808">Transferase</keyword>
<evidence type="ECO:0000313" key="7">
    <source>
        <dbReference type="EMBL" id="MFC4667918.1"/>
    </source>
</evidence>
<evidence type="ECO:0000256" key="5">
    <source>
        <dbReference type="ARBA" id="ARBA00023098"/>
    </source>
</evidence>
<evidence type="ECO:0000256" key="2">
    <source>
        <dbReference type="ARBA" id="ARBA00022603"/>
    </source>
</evidence>
<organism evidence="7 8">
    <name type="scientific">Seohaeicola nanhaiensis</name>
    <dbReference type="NCBI Taxonomy" id="1387282"/>
    <lineage>
        <taxon>Bacteria</taxon>
        <taxon>Pseudomonadati</taxon>
        <taxon>Pseudomonadota</taxon>
        <taxon>Alphaproteobacteria</taxon>
        <taxon>Rhodobacterales</taxon>
        <taxon>Roseobacteraceae</taxon>
        <taxon>Seohaeicola</taxon>
    </lineage>
</organism>
<evidence type="ECO:0000259" key="6">
    <source>
        <dbReference type="Pfam" id="PF25371"/>
    </source>
</evidence>
<dbReference type="RefSeq" id="WP_380716152.1">
    <property type="nucleotide sequence ID" value="NZ_JBHSGI010000002.1"/>
</dbReference>